<organism evidence="1 2">
    <name type="scientific">Arthrobacter methylotrophus</name>
    <dbReference type="NCBI Taxonomy" id="121291"/>
    <lineage>
        <taxon>Bacteria</taxon>
        <taxon>Bacillati</taxon>
        <taxon>Actinomycetota</taxon>
        <taxon>Actinomycetes</taxon>
        <taxon>Micrococcales</taxon>
        <taxon>Micrococcaceae</taxon>
        <taxon>Arthrobacter</taxon>
    </lineage>
</organism>
<dbReference type="Proteomes" id="UP001589536">
    <property type="component" value="Unassembled WGS sequence"/>
</dbReference>
<dbReference type="EMBL" id="JBHMBH010000072">
    <property type="protein sequence ID" value="MFB9716969.1"/>
    <property type="molecule type" value="Genomic_DNA"/>
</dbReference>
<sequence length="260" mass="27072">MNCYTKFAGVRTGPMIAGPRAGKRRAAATMGNATAETLYRIAGRKALEGRGWDALNAQLAADSLVISDEMAKTPDALLDLGPLKALELPDTGLSAVARAFRQQLLKGLDSWGIAGTVGAALPPVDLGDAPLDPVEADAFAPGLLAGRQLEAFASAEGMRAARLAVLADRLHAAGDYQAAQRSAHAADQSSVAAHYGAEAAAIGDTRLAALRTGLLLAEDAFGDESVPEGMAEAVRRVRRVHDAANLTNTPIHWEPISFLS</sequence>
<accession>A0ABV5UXM3</accession>
<comment type="caution">
    <text evidence="1">The sequence shown here is derived from an EMBL/GenBank/DDBJ whole genome shotgun (WGS) entry which is preliminary data.</text>
</comment>
<evidence type="ECO:0000313" key="1">
    <source>
        <dbReference type="EMBL" id="MFB9716969.1"/>
    </source>
</evidence>
<protein>
    <submittedName>
        <fullName evidence="1">Uncharacterized protein</fullName>
    </submittedName>
</protein>
<proteinExistence type="predicted"/>
<keyword evidence="2" id="KW-1185">Reference proteome</keyword>
<gene>
    <name evidence="1" type="ORF">ACFFPI_23005</name>
</gene>
<dbReference type="RefSeq" id="WP_345045002.1">
    <property type="nucleotide sequence ID" value="NZ_BAABED010000001.1"/>
</dbReference>
<evidence type="ECO:0000313" key="2">
    <source>
        <dbReference type="Proteomes" id="UP001589536"/>
    </source>
</evidence>
<reference evidence="1 2" key="1">
    <citation type="submission" date="2024-09" db="EMBL/GenBank/DDBJ databases">
        <authorList>
            <person name="Sun Q."/>
            <person name="Mori K."/>
        </authorList>
    </citation>
    <scope>NUCLEOTIDE SEQUENCE [LARGE SCALE GENOMIC DNA]</scope>
    <source>
        <strain evidence="1 2">JCM 13519</strain>
    </source>
</reference>
<name>A0ABV5UXM3_9MICC</name>